<evidence type="ECO:0000313" key="3">
    <source>
        <dbReference type="EMBL" id="KAG8370406.1"/>
    </source>
</evidence>
<protein>
    <submittedName>
        <fullName evidence="3">Uncharacterized protein</fullName>
    </submittedName>
</protein>
<reference evidence="3" key="1">
    <citation type="submission" date="2019-10" db="EMBL/GenBank/DDBJ databases">
        <authorList>
            <person name="Zhang R."/>
            <person name="Pan Y."/>
            <person name="Wang J."/>
            <person name="Ma R."/>
            <person name="Yu S."/>
        </authorList>
    </citation>
    <scope>NUCLEOTIDE SEQUENCE</scope>
    <source>
        <strain evidence="3">LA-IB0</strain>
        <tissue evidence="3">Leaf</tissue>
    </source>
</reference>
<evidence type="ECO:0000256" key="1">
    <source>
        <dbReference type="SAM" id="MobiDB-lite"/>
    </source>
</evidence>
<organism evidence="3 4">
    <name type="scientific">Buddleja alternifolia</name>
    <dbReference type="NCBI Taxonomy" id="168488"/>
    <lineage>
        <taxon>Eukaryota</taxon>
        <taxon>Viridiplantae</taxon>
        <taxon>Streptophyta</taxon>
        <taxon>Embryophyta</taxon>
        <taxon>Tracheophyta</taxon>
        <taxon>Spermatophyta</taxon>
        <taxon>Magnoliopsida</taxon>
        <taxon>eudicotyledons</taxon>
        <taxon>Gunneridae</taxon>
        <taxon>Pentapetalae</taxon>
        <taxon>asterids</taxon>
        <taxon>lamiids</taxon>
        <taxon>Lamiales</taxon>
        <taxon>Scrophulariaceae</taxon>
        <taxon>Buddlejeae</taxon>
        <taxon>Buddleja</taxon>
    </lineage>
</organism>
<dbReference type="AlphaFoldDB" id="A0AAV6WGY9"/>
<feature type="region of interest" description="Disordered" evidence="1">
    <location>
        <begin position="135"/>
        <end position="156"/>
    </location>
</feature>
<keyword evidence="4" id="KW-1185">Reference proteome</keyword>
<dbReference type="EMBL" id="WHWC01000014">
    <property type="protein sequence ID" value="KAG8370406.1"/>
    <property type="molecule type" value="Genomic_DNA"/>
</dbReference>
<evidence type="ECO:0000256" key="2">
    <source>
        <dbReference type="SAM" id="SignalP"/>
    </source>
</evidence>
<keyword evidence="2" id="KW-0732">Signal</keyword>
<name>A0AAV6WGY9_9LAMI</name>
<comment type="caution">
    <text evidence="3">The sequence shown here is derived from an EMBL/GenBank/DDBJ whole genome shotgun (WGS) entry which is preliminary data.</text>
</comment>
<gene>
    <name evidence="3" type="ORF">BUALT_Bualt14G0113600</name>
</gene>
<feature type="signal peptide" evidence="2">
    <location>
        <begin position="1"/>
        <end position="22"/>
    </location>
</feature>
<feature type="chain" id="PRO_5043775854" evidence="2">
    <location>
        <begin position="23"/>
        <end position="156"/>
    </location>
</feature>
<proteinExistence type="predicted"/>
<accession>A0AAV6WGY9</accession>
<evidence type="ECO:0000313" key="4">
    <source>
        <dbReference type="Proteomes" id="UP000826271"/>
    </source>
</evidence>
<dbReference type="Proteomes" id="UP000826271">
    <property type="component" value="Unassembled WGS sequence"/>
</dbReference>
<sequence length="156" mass="17880">MSTTYFLVFLLGLVVFSTPTTADQDGATAVNHHRQKPFINRFYSRAWAKIKNHPSKTIQKPLVRASEDIGMLKSNHKPVGAEKTIQKDSPQVVQNHAHKMWRENLVARPKVVRKIDMEKIIVDEKRPEIMPNAFLPGARGTTMQKWGSNKLEDKRH</sequence>